<evidence type="ECO:0000313" key="2">
    <source>
        <dbReference type="EMBL" id="GMF23946.1"/>
    </source>
</evidence>
<name>A0A9W6WRA4_9STRA</name>
<comment type="caution">
    <text evidence="2">The sequence shown here is derived from an EMBL/GenBank/DDBJ whole genome shotgun (WGS) entry which is preliminary data.</text>
</comment>
<sequence>MFWYTRHLPLEPIGEHERHGAGAHSALPLQHRAAGAVPRRVPDAQELPLLAAAGAQDRGLGHPGAAHERPGGLLRRREDRAASLLRREVHVRQRHGVPRHGGADPGDPGAAEEPAAVHPLSGWSQCHGHRRHDPAQAAELDQARHRLGILQVAQLSMPRCNWNARDVAGDSMMLTACLLVWCRFTRDHGIEKDESEYLAAFSEEIVVTADAPKWLWNGVRVTKHPTMIVHQPDLELATASTLDAAGNPNNGAPNLKWETEVEKTEAILRQFEEASRNRIGEVVEGIEEVETIIEEALQDLPLTRSLEALDLAGI</sequence>
<gene>
    <name evidence="2" type="ORF">Plil01_000974500</name>
</gene>
<protein>
    <submittedName>
        <fullName evidence="2">Unnamed protein product</fullName>
    </submittedName>
</protein>
<dbReference type="AlphaFoldDB" id="A0A9W6WRA4"/>
<organism evidence="2 3">
    <name type="scientific">Phytophthora lilii</name>
    <dbReference type="NCBI Taxonomy" id="2077276"/>
    <lineage>
        <taxon>Eukaryota</taxon>
        <taxon>Sar</taxon>
        <taxon>Stramenopiles</taxon>
        <taxon>Oomycota</taxon>
        <taxon>Peronosporomycetes</taxon>
        <taxon>Peronosporales</taxon>
        <taxon>Peronosporaceae</taxon>
        <taxon>Phytophthora</taxon>
    </lineage>
</organism>
<dbReference type="EMBL" id="BSXW01000495">
    <property type="protein sequence ID" value="GMF23946.1"/>
    <property type="molecule type" value="Genomic_DNA"/>
</dbReference>
<keyword evidence="3" id="KW-1185">Reference proteome</keyword>
<proteinExistence type="predicted"/>
<evidence type="ECO:0000313" key="3">
    <source>
        <dbReference type="Proteomes" id="UP001165083"/>
    </source>
</evidence>
<reference evidence="2" key="1">
    <citation type="submission" date="2023-04" db="EMBL/GenBank/DDBJ databases">
        <title>Phytophthora lilii NBRC 32176.</title>
        <authorList>
            <person name="Ichikawa N."/>
            <person name="Sato H."/>
            <person name="Tonouchi N."/>
        </authorList>
    </citation>
    <scope>NUCLEOTIDE SEQUENCE</scope>
    <source>
        <strain evidence="2">NBRC 32176</strain>
    </source>
</reference>
<feature type="compositionally biased region" description="Basic and acidic residues" evidence="1">
    <location>
        <begin position="65"/>
        <end position="76"/>
    </location>
</feature>
<dbReference type="OrthoDB" id="6375174at2759"/>
<accession>A0A9W6WRA4</accession>
<dbReference type="Proteomes" id="UP001165083">
    <property type="component" value="Unassembled WGS sequence"/>
</dbReference>
<evidence type="ECO:0000256" key="1">
    <source>
        <dbReference type="SAM" id="MobiDB-lite"/>
    </source>
</evidence>
<feature type="region of interest" description="Disordered" evidence="1">
    <location>
        <begin position="90"/>
        <end position="115"/>
    </location>
</feature>
<feature type="region of interest" description="Disordered" evidence="1">
    <location>
        <begin position="55"/>
        <end position="76"/>
    </location>
</feature>
<feature type="compositionally biased region" description="Low complexity" evidence="1">
    <location>
        <begin position="105"/>
        <end position="115"/>
    </location>
</feature>